<dbReference type="RefSeq" id="WP_327160750.1">
    <property type="nucleotide sequence ID" value="NZ_CP108062.1"/>
</dbReference>
<dbReference type="Proteomes" id="UP001622594">
    <property type="component" value="Chromosome"/>
</dbReference>
<evidence type="ECO:0000313" key="1">
    <source>
        <dbReference type="EMBL" id="WTR73942.1"/>
    </source>
</evidence>
<name>A0ABZ1LHI2_9ACTN</name>
<keyword evidence="2" id="KW-1185">Reference proteome</keyword>
<dbReference type="EMBL" id="CP108188">
    <property type="protein sequence ID" value="WTR73942.1"/>
    <property type="molecule type" value="Genomic_DNA"/>
</dbReference>
<proteinExistence type="predicted"/>
<accession>A0ABZ1LHI2</accession>
<gene>
    <name evidence="1" type="ORF">OG814_33975</name>
</gene>
<sequence length="248" mass="27099">MTSAAPSPALAAALRRVETVFGGMTAPAEGCLRCFTEEELALLAVPRAPLGDQLLRELFHEGQDHFPDHDGVIRRILPEFLGYVTSGRFSGMGYLPGGLGRTDWRTWPSEQAAAIEGFLDAWWRATLADPAPVDGLKAVWDLCLDSQCALTPLLDVWAATPRGGTEDRHLADFVECWIYMLLRDDGASLLGRDDEALLSELQAWLAEHAVDRLAGHPDPLLARKTALLALEHGERWVAYVEMDPSAGG</sequence>
<reference evidence="1 2" key="1">
    <citation type="submission" date="2022-10" db="EMBL/GenBank/DDBJ databases">
        <title>The complete genomes of actinobacterial strains from the NBC collection.</title>
        <authorList>
            <person name="Joergensen T.S."/>
            <person name="Alvarez Arevalo M."/>
            <person name="Sterndorff E.B."/>
            <person name="Faurdal D."/>
            <person name="Vuksanovic O."/>
            <person name="Mourched A.-S."/>
            <person name="Charusanti P."/>
            <person name="Shaw S."/>
            <person name="Blin K."/>
            <person name="Weber T."/>
        </authorList>
    </citation>
    <scope>NUCLEOTIDE SEQUENCE [LARGE SCALE GENOMIC DNA]</scope>
    <source>
        <strain evidence="1 2">NBC_00123</strain>
    </source>
</reference>
<protein>
    <submittedName>
        <fullName evidence="1">Uncharacterized protein</fullName>
    </submittedName>
</protein>
<evidence type="ECO:0000313" key="2">
    <source>
        <dbReference type="Proteomes" id="UP001622594"/>
    </source>
</evidence>
<organism evidence="1 2">
    <name type="scientific">Streptomyces zaomyceticus</name>
    <dbReference type="NCBI Taxonomy" id="68286"/>
    <lineage>
        <taxon>Bacteria</taxon>
        <taxon>Bacillati</taxon>
        <taxon>Actinomycetota</taxon>
        <taxon>Actinomycetes</taxon>
        <taxon>Kitasatosporales</taxon>
        <taxon>Streptomycetaceae</taxon>
        <taxon>Streptomyces</taxon>
    </lineage>
</organism>